<reference evidence="2" key="1">
    <citation type="submission" date="2018-04" db="EMBL/GenBank/DDBJ databases">
        <title>Whole genome sequencing of Hypsizygus marmoreus.</title>
        <authorList>
            <person name="Choi I.-G."/>
            <person name="Min B."/>
            <person name="Kim J.-G."/>
            <person name="Kim S."/>
            <person name="Oh Y.-L."/>
            <person name="Kong W.-S."/>
            <person name="Park H."/>
            <person name="Jeong J."/>
            <person name="Song E.-S."/>
        </authorList>
    </citation>
    <scope>NUCLEOTIDE SEQUENCE [LARGE SCALE GENOMIC DNA]</scope>
    <source>
        <strain evidence="2">51987-8</strain>
    </source>
</reference>
<name>A0A369J037_HYPMA</name>
<dbReference type="InParanoid" id="A0A369J037"/>
<evidence type="ECO:0000313" key="2">
    <source>
        <dbReference type="EMBL" id="RDB14762.1"/>
    </source>
</evidence>
<evidence type="ECO:0000313" key="3">
    <source>
        <dbReference type="Proteomes" id="UP000076154"/>
    </source>
</evidence>
<comment type="caution">
    <text evidence="2">The sequence shown here is derived from an EMBL/GenBank/DDBJ whole genome shotgun (WGS) entry which is preliminary data.</text>
</comment>
<dbReference type="STRING" id="39966.A0A369J037"/>
<evidence type="ECO:0000256" key="1">
    <source>
        <dbReference type="SAM" id="MobiDB-lite"/>
    </source>
</evidence>
<dbReference type="AlphaFoldDB" id="A0A369J037"/>
<keyword evidence="3" id="KW-1185">Reference proteome</keyword>
<dbReference type="InterPro" id="IPR041078">
    <property type="entry name" value="Plavaka"/>
</dbReference>
<evidence type="ECO:0008006" key="4">
    <source>
        <dbReference type="Google" id="ProtNLM"/>
    </source>
</evidence>
<organism evidence="2 3">
    <name type="scientific">Hypsizygus marmoreus</name>
    <name type="common">White beech mushroom</name>
    <name type="synonym">Agaricus marmoreus</name>
    <dbReference type="NCBI Taxonomy" id="39966"/>
    <lineage>
        <taxon>Eukaryota</taxon>
        <taxon>Fungi</taxon>
        <taxon>Dikarya</taxon>
        <taxon>Basidiomycota</taxon>
        <taxon>Agaricomycotina</taxon>
        <taxon>Agaricomycetes</taxon>
        <taxon>Agaricomycetidae</taxon>
        <taxon>Agaricales</taxon>
        <taxon>Tricholomatineae</taxon>
        <taxon>Lyophyllaceae</taxon>
        <taxon>Hypsizygus</taxon>
    </lineage>
</organism>
<accession>A0A369J037</accession>
<dbReference type="EMBL" id="LUEZ02000096">
    <property type="protein sequence ID" value="RDB14762.1"/>
    <property type="molecule type" value="Genomic_DNA"/>
</dbReference>
<feature type="region of interest" description="Disordered" evidence="1">
    <location>
        <begin position="91"/>
        <end position="120"/>
    </location>
</feature>
<gene>
    <name evidence="2" type="ORF">Hypma_016565</name>
</gene>
<dbReference type="Proteomes" id="UP000076154">
    <property type="component" value="Unassembled WGS sequence"/>
</dbReference>
<proteinExistence type="predicted"/>
<sequence>MKKTLYKAPRYPCPFLGCKSSCRTPGGLTRHRQTCPKNPQFFLAPPPPPPIPPRTPTPPILNEDLPTTLGSPHRREWIRTDRGIKIRLHPYLDGQPCDESGHDLPPNTPPLPQGSQRPGDDYFPYGSRPEFELADFLYREEQMSGKKITQLMDIWAAFQATTNQDPDMAPFDTAPSPPFANSADLYNTIDSTELGDIPWQAFSVKYNGDLPQDAPPPTWMTKSYEVWFRDPLKVMENQIGNPDFAGEIDYAPKQVFGPDGKRLFKDTMSGNWAWEQADIIAEDPETHGAMFAPVILGSDKTTVSVATGNNEYYPLYGAISNTQNHVRRADRNALAIIGFLAIPKTDKQFQDSVDFRKFRRQLFHSSLTRILLPLKPWMTKPRITRCADGHFRRVIYGLGPYIADYPEQTLLACVVSGWCAKCTALPTNLDGDVSAIPRSHEHTNQLRETFGEDIKILWDGYGIVGDIIPFTTHFPRANIHELLAPDLLHQIIKGTFKDHLVLWVGEYLELVHGTARANEILADIDRRIAATPSFPGLRRFPEGRGFKQWTGDDSKALMKVYLPAIAGHVPAQLVRAISAFMEFCYLVRRSEINEDTLHKIDDALARFHQEREIFIATGVREDFSLPRQHSLIHYRRLIQQFGAPNGLCSSITESKHIKAVKEPWRRSNRNEPLGQMLLTNQRLDKLTAARVDFEARGMLVRPCYMPQLQPLPPPPPLFPVDRGDDIEADPGMTSLGDVKLAKCAGDSSFVCIISHTDIIQARKYPKPLHLLHVFLHQPKLPEYIRRFLYDQIHPDADVFGMDVPLDLCPPISNSLRIDVFHSAVSTFYAPSDLSGIGGMHRERIRATPSWKKGPGRYDCVFVETGGEENVVGFEGLHVARVLLFFSFLFDGTKYLCGLVQWFTTYGDSPCEDTGLWRVKPDVDNRGRRLTSVIHIDSILRGAHLIGVSGTRMLPRTFAHTDTLHSFRLFYVNKYADHHSHQIAF</sequence>
<dbReference type="OrthoDB" id="3199698at2759"/>
<protein>
    <recommendedName>
        <fullName evidence="4">C2H2-type domain-containing protein</fullName>
    </recommendedName>
</protein>
<dbReference type="Pfam" id="PF18759">
    <property type="entry name" value="Plavaka"/>
    <property type="match status" value="1"/>
</dbReference>